<name>A0A4C1V9W6_EUMVA</name>
<comment type="caution">
    <text evidence="1">The sequence shown here is derived from an EMBL/GenBank/DDBJ whole genome shotgun (WGS) entry which is preliminary data.</text>
</comment>
<evidence type="ECO:0000313" key="2">
    <source>
        <dbReference type="Proteomes" id="UP000299102"/>
    </source>
</evidence>
<sequence>MIYITVGRESSDVIAKASISEFGGSLNFTTSYCTIGDHQATCNRCQVFFPIYNSYQNGQSSTMRSEITRTYVARCFCARLPKMFTVQPFSILRHSLVIDDPFGKKKIVLFFWRFRDTPARFLINRYSMKPARAPTGAPGAVLRARPLCARVGKRNFCL</sequence>
<proteinExistence type="predicted"/>
<accession>A0A4C1V9W6</accession>
<evidence type="ECO:0000313" key="1">
    <source>
        <dbReference type="EMBL" id="GBP35449.1"/>
    </source>
</evidence>
<reference evidence="1 2" key="1">
    <citation type="journal article" date="2019" name="Commun. Biol.">
        <title>The bagworm genome reveals a unique fibroin gene that provides high tensile strength.</title>
        <authorList>
            <person name="Kono N."/>
            <person name="Nakamura H."/>
            <person name="Ohtoshi R."/>
            <person name="Tomita M."/>
            <person name="Numata K."/>
            <person name="Arakawa K."/>
        </authorList>
    </citation>
    <scope>NUCLEOTIDE SEQUENCE [LARGE SCALE GENOMIC DNA]</scope>
</reference>
<dbReference type="EMBL" id="BGZK01000303">
    <property type="protein sequence ID" value="GBP35449.1"/>
    <property type="molecule type" value="Genomic_DNA"/>
</dbReference>
<protein>
    <submittedName>
        <fullName evidence="1">Uncharacterized protein</fullName>
    </submittedName>
</protein>
<gene>
    <name evidence="1" type="ORF">EVAR_94901_1</name>
</gene>
<dbReference type="AlphaFoldDB" id="A0A4C1V9W6"/>
<keyword evidence="2" id="KW-1185">Reference proteome</keyword>
<organism evidence="1 2">
    <name type="scientific">Eumeta variegata</name>
    <name type="common">Bagworm moth</name>
    <name type="synonym">Eumeta japonica</name>
    <dbReference type="NCBI Taxonomy" id="151549"/>
    <lineage>
        <taxon>Eukaryota</taxon>
        <taxon>Metazoa</taxon>
        <taxon>Ecdysozoa</taxon>
        <taxon>Arthropoda</taxon>
        <taxon>Hexapoda</taxon>
        <taxon>Insecta</taxon>
        <taxon>Pterygota</taxon>
        <taxon>Neoptera</taxon>
        <taxon>Endopterygota</taxon>
        <taxon>Lepidoptera</taxon>
        <taxon>Glossata</taxon>
        <taxon>Ditrysia</taxon>
        <taxon>Tineoidea</taxon>
        <taxon>Psychidae</taxon>
        <taxon>Oiketicinae</taxon>
        <taxon>Eumeta</taxon>
    </lineage>
</organism>
<dbReference type="Proteomes" id="UP000299102">
    <property type="component" value="Unassembled WGS sequence"/>
</dbReference>